<evidence type="ECO:0000313" key="4">
    <source>
        <dbReference type="EMBL" id="HHK68463.1"/>
    </source>
</evidence>
<sequence length="337" mass="36815">MRSEEIFQQAWQTTLNSPNMYLEGFRKGVEAASELGLSSFRKLLLLGVGGSGIVGDIVAALKEPSTQIIVHSHKDITAPAWVGPDTLAVAVSYSGNTAETLMSSLDALSKGARLVAVSSGGRLTKVLSSKGVVVVRVSEGFEPRYAVPEMVGAAYGMLTGLDGFPASSFQKAVEELADFLKTLGRNFGRELSAAESFLNRIVVCVSHSHLAVAAHRLKAQLNENAKHPAYAVLLPEASHNEIEGWTDMEKLAFVFLRSVFQHAIYSDVFDWMRDFVLSRGSVCRDVVIESSGFRAELLKHICYADLVSVALARLKNVNPFELYTIPLLRPRLRKHLP</sequence>
<evidence type="ECO:0000256" key="1">
    <source>
        <dbReference type="ARBA" id="ARBA00010523"/>
    </source>
</evidence>
<dbReference type="SUPFAM" id="SSF53697">
    <property type="entry name" value="SIS domain"/>
    <property type="match status" value="1"/>
</dbReference>
<keyword evidence="2" id="KW-0413">Isomerase</keyword>
<dbReference type="AlphaFoldDB" id="A0A7C5LFS0"/>
<dbReference type="InterPro" id="IPR046348">
    <property type="entry name" value="SIS_dom_sf"/>
</dbReference>
<organism evidence="4">
    <name type="scientific">Caldiarchaeum subterraneum</name>
    <dbReference type="NCBI Taxonomy" id="311458"/>
    <lineage>
        <taxon>Archaea</taxon>
        <taxon>Nitrososphaerota</taxon>
        <taxon>Candidatus Caldarchaeales</taxon>
        <taxon>Candidatus Caldarchaeaceae</taxon>
        <taxon>Candidatus Caldarchaeum</taxon>
    </lineage>
</organism>
<dbReference type="PROSITE" id="PS51464">
    <property type="entry name" value="SIS"/>
    <property type="match status" value="1"/>
</dbReference>
<protein>
    <submittedName>
        <fullName evidence="4">SIS domain-containing protein</fullName>
    </submittedName>
</protein>
<dbReference type="GO" id="GO:0004476">
    <property type="term" value="F:mannose-6-phosphate isomerase activity"/>
    <property type="evidence" value="ECO:0007669"/>
    <property type="project" value="InterPro"/>
</dbReference>
<dbReference type="InterPro" id="IPR001347">
    <property type="entry name" value="SIS_dom"/>
</dbReference>
<accession>A0A7C5LFS0</accession>
<dbReference type="GO" id="GO:0005975">
    <property type="term" value="P:carbohydrate metabolic process"/>
    <property type="evidence" value="ECO:0007669"/>
    <property type="project" value="InterPro"/>
</dbReference>
<proteinExistence type="inferred from homology"/>
<dbReference type="Pfam" id="PF10432">
    <property type="entry name" value="bact-PGI_C"/>
    <property type="match status" value="1"/>
</dbReference>
<feature type="domain" description="SIS" evidence="3">
    <location>
        <begin position="31"/>
        <end position="174"/>
    </location>
</feature>
<reference evidence="4" key="1">
    <citation type="journal article" date="2020" name="mSystems">
        <title>Genome- and Community-Level Interaction Insights into Carbon Utilization and Element Cycling Functions of Hydrothermarchaeota in Hydrothermal Sediment.</title>
        <authorList>
            <person name="Zhou Z."/>
            <person name="Liu Y."/>
            <person name="Xu W."/>
            <person name="Pan J."/>
            <person name="Luo Z.H."/>
            <person name="Li M."/>
        </authorList>
    </citation>
    <scope>NUCLEOTIDE SEQUENCE [LARGE SCALE GENOMIC DNA]</scope>
    <source>
        <strain evidence="4">SpSt-1056</strain>
    </source>
</reference>
<dbReference type="CDD" id="cd05637">
    <property type="entry name" value="SIS_PGI_PMI_2"/>
    <property type="match status" value="1"/>
</dbReference>
<comment type="similarity">
    <text evidence="1">Belongs to the PGI/PMI family.</text>
</comment>
<dbReference type="EMBL" id="DRWN01000031">
    <property type="protein sequence ID" value="HHK68463.1"/>
    <property type="molecule type" value="Genomic_DNA"/>
</dbReference>
<dbReference type="GO" id="GO:0097367">
    <property type="term" value="F:carbohydrate derivative binding"/>
    <property type="evidence" value="ECO:0007669"/>
    <property type="project" value="InterPro"/>
</dbReference>
<dbReference type="GO" id="GO:1901135">
    <property type="term" value="P:carbohydrate derivative metabolic process"/>
    <property type="evidence" value="ECO:0007669"/>
    <property type="project" value="InterPro"/>
</dbReference>
<dbReference type="Gene3D" id="3.40.50.10490">
    <property type="entry name" value="Glucose-6-phosphate isomerase like protein, domain 1"/>
    <property type="match status" value="2"/>
</dbReference>
<comment type="caution">
    <text evidence="4">The sequence shown here is derived from an EMBL/GenBank/DDBJ whole genome shotgun (WGS) entry which is preliminary data.</text>
</comment>
<name>A0A7C5LFS0_CALS0</name>
<dbReference type="InterPro" id="IPR019490">
    <property type="entry name" value="Glu6P/Mann6P_isomerase_C"/>
</dbReference>
<gene>
    <name evidence="4" type="ORF">ENM11_04830</name>
</gene>
<dbReference type="GO" id="GO:0004347">
    <property type="term" value="F:glucose-6-phosphate isomerase activity"/>
    <property type="evidence" value="ECO:0007669"/>
    <property type="project" value="InterPro"/>
</dbReference>
<evidence type="ECO:0000256" key="2">
    <source>
        <dbReference type="ARBA" id="ARBA00023235"/>
    </source>
</evidence>
<evidence type="ECO:0000259" key="3">
    <source>
        <dbReference type="PROSITE" id="PS51464"/>
    </source>
</evidence>